<dbReference type="Gene3D" id="2.30.29.30">
    <property type="entry name" value="Pleckstrin-homology domain (PH domain)/Phosphotyrosine-binding domain (PTB)"/>
    <property type="match status" value="1"/>
</dbReference>
<comment type="caution">
    <text evidence="6">The sequence shown here is derived from an EMBL/GenBank/DDBJ whole genome shotgun (WGS) entry which is preliminary data.</text>
</comment>
<gene>
    <name evidence="6" type="ORF">C1SCF055_LOCUS15514</name>
</gene>
<dbReference type="AlphaFoldDB" id="A0A9P1CA14"/>
<evidence type="ECO:0000256" key="1">
    <source>
        <dbReference type="ARBA" id="ARBA00004167"/>
    </source>
</evidence>
<protein>
    <submittedName>
        <fullName evidence="8">Acylcarnitine hydrolase</fullName>
    </submittedName>
</protein>
<keyword evidence="9" id="KW-1185">Reference proteome</keyword>
<dbReference type="EMBL" id="CAMXCT030001255">
    <property type="protein sequence ID" value="CAL4775634.1"/>
    <property type="molecule type" value="Genomic_DNA"/>
</dbReference>
<keyword evidence="4" id="KW-0472">Membrane</keyword>
<comment type="subcellular location">
    <subcellularLocation>
        <location evidence="1">Membrane</location>
        <topology evidence="1">Single-pass membrane protein</topology>
    </subcellularLocation>
</comment>
<accession>A0A9P1CA14</accession>
<evidence type="ECO:0000313" key="9">
    <source>
        <dbReference type="Proteomes" id="UP001152797"/>
    </source>
</evidence>
<keyword evidence="2" id="KW-0812">Transmembrane</keyword>
<proteinExistence type="predicted"/>
<keyword evidence="3" id="KW-1133">Transmembrane helix</keyword>
<dbReference type="EMBL" id="CAMXCT010001255">
    <property type="protein sequence ID" value="CAI3988322.1"/>
    <property type="molecule type" value="Genomic_DNA"/>
</dbReference>
<dbReference type="Proteomes" id="UP001152797">
    <property type="component" value="Unassembled WGS sequence"/>
</dbReference>
<evidence type="ECO:0000313" key="6">
    <source>
        <dbReference type="EMBL" id="CAI3988322.1"/>
    </source>
</evidence>
<dbReference type="SMART" id="SM00568">
    <property type="entry name" value="GRAM"/>
    <property type="match status" value="1"/>
</dbReference>
<dbReference type="OrthoDB" id="437191at2759"/>
<dbReference type="InterPro" id="IPR004182">
    <property type="entry name" value="GRAM"/>
</dbReference>
<evidence type="ECO:0000313" key="7">
    <source>
        <dbReference type="EMBL" id="CAL1141697.1"/>
    </source>
</evidence>
<name>A0A9P1CA14_9DINO</name>
<dbReference type="PROSITE" id="PS51778">
    <property type="entry name" value="VAST"/>
    <property type="match status" value="1"/>
</dbReference>
<reference evidence="7" key="2">
    <citation type="submission" date="2024-04" db="EMBL/GenBank/DDBJ databases">
        <authorList>
            <person name="Chen Y."/>
            <person name="Shah S."/>
            <person name="Dougan E. K."/>
            <person name="Thang M."/>
            <person name="Chan C."/>
        </authorList>
    </citation>
    <scope>NUCLEOTIDE SEQUENCE [LARGE SCALE GENOMIC DNA]</scope>
</reference>
<dbReference type="Pfam" id="PF16016">
    <property type="entry name" value="VASt"/>
    <property type="match status" value="1"/>
</dbReference>
<reference evidence="6" key="1">
    <citation type="submission" date="2022-10" db="EMBL/GenBank/DDBJ databases">
        <authorList>
            <person name="Chen Y."/>
            <person name="Dougan E. K."/>
            <person name="Chan C."/>
            <person name="Rhodes N."/>
            <person name="Thang M."/>
        </authorList>
    </citation>
    <scope>NUCLEOTIDE SEQUENCE</scope>
</reference>
<organism evidence="6">
    <name type="scientific">Cladocopium goreaui</name>
    <dbReference type="NCBI Taxonomy" id="2562237"/>
    <lineage>
        <taxon>Eukaryota</taxon>
        <taxon>Sar</taxon>
        <taxon>Alveolata</taxon>
        <taxon>Dinophyceae</taxon>
        <taxon>Suessiales</taxon>
        <taxon>Symbiodiniaceae</taxon>
        <taxon>Cladocopium</taxon>
    </lineage>
</organism>
<dbReference type="InterPro" id="IPR031968">
    <property type="entry name" value="VASt"/>
</dbReference>
<evidence type="ECO:0000256" key="3">
    <source>
        <dbReference type="ARBA" id="ARBA00022989"/>
    </source>
</evidence>
<dbReference type="GO" id="GO:0016020">
    <property type="term" value="C:membrane"/>
    <property type="evidence" value="ECO:0007669"/>
    <property type="project" value="UniProtKB-SubCell"/>
</dbReference>
<evidence type="ECO:0000256" key="4">
    <source>
        <dbReference type="ARBA" id="ARBA00023136"/>
    </source>
</evidence>
<dbReference type="GO" id="GO:0016787">
    <property type="term" value="F:hydrolase activity"/>
    <property type="evidence" value="ECO:0007669"/>
    <property type="project" value="UniProtKB-KW"/>
</dbReference>
<dbReference type="Pfam" id="PF02893">
    <property type="entry name" value="GRAM"/>
    <property type="match status" value="1"/>
</dbReference>
<evidence type="ECO:0000259" key="5">
    <source>
        <dbReference type="PROSITE" id="PS51778"/>
    </source>
</evidence>
<sequence>MAVVAVVHPCSALIKTSEICGCLGWVCDQLCGISAERRRASKVLTRARDQCVRLRAGELSRCAAIVRKLAQDGNDDDMPLQHLRAAEQHLAALERWLRGEGGEKSEARAERIERELGLVAGGLGGREAGEFDRIFSNHLEKEILIRSFPGSVKVRNFRHPGKVFITNNRLCFYSNVLGVEVSCAFKWIQIASLRLEENADTHTYPVLVTFKEALDFDGKDVKTLDMRVFEFSDLGLLQKSATYFVGADLFGIYEDEVLSPEAKTSQSPVEKPKPASQKLVRTASMISPDEVLKELSMWELERRTNLFRYHWKAPYWPHDGAAKMKWVALEGNEYIRHPFIPESEEEGKIAVSDIPPVEAVDFLGMRRKCTWSTCPVDGETDELGWQYSTDFVVGNTGWLPYCGSVSFVRRRCWQPCFYTDADDEAGGEDRAPISLIQNKAPSTAKQPIFEQVLGEISLELLGQSLESDDWKDPNSLMAFYWEETGAMDLDISPWSDGSSFASVVKGKVRTIEMRSPVPPAPMCPKETRVLSTWHIVVLPDKVLLESVTMSLDVPCGTMFNVISCDSFTMQDGKLKMSRTCGVEWLQSTWLKSMVEQNVPPQLKAVGERMVGVVTRWWEKAWDVECLAWAAVLELEALKVLMELVDAGLSFKQVVTSRD</sequence>
<dbReference type="InterPro" id="IPR011993">
    <property type="entry name" value="PH-like_dom_sf"/>
</dbReference>
<evidence type="ECO:0000256" key="2">
    <source>
        <dbReference type="ARBA" id="ARBA00022692"/>
    </source>
</evidence>
<keyword evidence="8" id="KW-0378">Hydrolase</keyword>
<evidence type="ECO:0000313" key="8">
    <source>
        <dbReference type="EMBL" id="CAL4775634.1"/>
    </source>
</evidence>
<dbReference type="EMBL" id="CAMXCT020001255">
    <property type="protein sequence ID" value="CAL1141697.1"/>
    <property type="molecule type" value="Genomic_DNA"/>
</dbReference>
<feature type="domain" description="VASt" evidence="5">
    <location>
        <begin position="444"/>
        <end position="610"/>
    </location>
</feature>